<keyword evidence="2" id="KW-1133">Transmembrane helix</keyword>
<dbReference type="InterPro" id="IPR029058">
    <property type="entry name" value="AB_hydrolase_fold"/>
</dbReference>
<keyword evidence="2" id="KW-0472">Membrane</keyword>
<evidence type="ECO:0000313" key="5">
    <source>
        <dbReference type="Proteomes" id="UP000824890"/>
    </source>
</evidence>
<dbReference type="Pfam" id="PF12697">
    <property type="entry name" value="Abhydrolase_6"/>
    <property type="match status" value="1"/>
</dbReference>
<organism evidence="4 5">
    <name type="scientific">Brassica napus</name>
    <name type="common">Rape</name>
    <dbReference type="NCBI Taxonomy" id="3708"/>
    <lineage>
        <taxon>Eukaryota</taxon>
        <taxon>Viridiplantae</taxon>
        <taxon>Streptophyta</taxon>
        <taxon>Embryophyta</taxon>
        <taxon>Tracheophyta</taxon>
        <taxon>Spermatophyta</taxon>
        <taxon>Magnoliopsida</taxon>
        <taxon>eudicotyledons</taxon>
        <taxon>Gunneridae</taxon>
        <taxon>Pentapetalae</taxon>
        <taxon>rosids</taxon>
        <taxon>malvids</taxon>
        <taxon>Brassicales</taxon>
        <taxon>Brassicaceae</taxon>
        <taxon>Brassiceae</taxon>
        <taxon>Brassica</taxon>
    </lineage>
</organism>
<dbReference type="Proteomes" id="UP000824890">
    <property type="component" value="Unassembled WGS sequence"/>
</dbReference>
<accession>A0ABQ8D030</accession>
<dbReference type="PANTHER" id="PTHR45763">
    <property type="entry name" value="HYDROLASE, ALPHA/BETA FOLD FAMILY PROTEIN, EXPRESSED-RELATED"/>
    <property type="match status" value="1"/>
</dbReference>
<sequence length="381" mass="43327">MCREGRDKKNKSEASTRSHTQARSSSDIFKTILLVVIVGSLAWFYKAIQPPTPRTIGSTSGAAVTWPRIKLRDGRHLAYKEFGFPRDEAKFKIIYIHGFDSCMLDSPFPQFLSQALVEELRIYTVSFDRPGYGESDPDPNRSPRSIALDIEELADGLGLGPNFYVVGLSMGGEITWTCLKYIPHRLAGAALLGPVINYWWRNLPRDITREAFSSTSPADQWALRVAHHAPWLTYWWNTQKWFPFSNVISGNPVIFSRQDMEVVSKLGGFRPNLAYIRQQGEYESIHRDLKVGFSSWEFDPLDLEDPFPNNNGSVHLWHGDEDRFVPVKLQRYIASKLPWIHYHELSGSGHLLPYVEGLTDKITKSLLVGEEEVPESREASA</sequence>
<dbReference type="InterPro" id="IPR000073">
    <property type="entry name" value="AB_hydrolase_1"/>
</dbReference>
<comment type="caution">
    <text evidence="4">The sequence shown here is derived from an EMBL/GenBank/DDBJ whole genome shotgun (WGS) entry which is preliminary data.</text>
</comment>
<dbReference type="PANTHER" id="PTHR45763:SF43">
    <property type="entry name" value="AB HYDROLASE-1 DOMAIN-CONTAINING PROTEIN"/>
    <property type="match status" value="1"/>
</dbReference>
<dbReference type="SUPFAM" id="SSF53474">
    <property type="entry name" value="alpha/beta-Hydrolases"/>
    <property type="match status" value="1"/>
</dbReference>
<feature type="compositionally biased region" description="Basic and acidic residues" evidence="1">
    <location>
        <begin position="1"/>
        <end position="16"/>
    </location>
</feature>
<dbReference type="EMBL" id="JAGKQM010000006">
    <property type="protein sequence ID" value="KAH0922709.1"/>
    <property type="molecule type" value="Genomic_DNA"/>
</dbReference>
<evidence type="ECO:0000256" key="1">
    <source>
        <dbReference type="SAM" id="MobiDB-lite"/>
    </source>
</evidence>
<feature type="transmembrane region" description="Helical" evidence="2">
    <location>
        <begin position="27"/>
        <end position="45"/>
    </location>
</feature>
<dbReference type="Gene3D" id="3.40.50.1820">
    <property type="entry name" value="alpha/beta hydrolase"/>
    <property type="match status" value="1"/>
</dbReference>
<evidence type="ECO:0000259" key="3">
    <source>
        <dbReference type="Pfam" id="PF12697"/>
    </source>
</evidence>
<feature type="domain" description="AB hydrolase-1" evidence="3">
    <location>
        <begin position="93"/>
        <end position="355"/>
    </location>
</feature>
<gene>
    <name evidence="4" type="ORF">HID58_022727</name>
</gene>
<feature type="region of interest" description="Disordered" evidence="1">
    <location>
        <begin position="1"/>
        <end position="20"/>
    </location>
</feature>
<protein>
    <recommendedName>
        <fullName evidence="3">AB hydrolase-1 domain-containing protein</fullName>
    </recommendedName>
</protein>
<evidence type="ECO:0000313" key="4">
    <source>
        <dbReference type="EMBL" id="KAH0922709.1"/>
    </source>
</evidence>
<keyword evidence="5" id="KW-1185">Reference proteome</keyword>
<evidence type="ECO:0000256" key="2">
    <source>
        <dbReference type="SAM" id="Phobius"/>
    </source>
</evidence>
<proteinExistence type="predicted"/>
<name>A0ABQ8D030_BRANA</name>
<keyword evidence="2" id="KW-0812">Transmembrane</keyword>
<reference evidence="4 5" key="1">
    <citation type="submission" date="2021-05" db="EMBL/GenBank/DDBJ databases">
        <title>Genome Assembly of Synthetic Allotetraploid Brassica napus Reveals Homoeologous Exchanges between Subgenomes.</title>
        <authorList>
            <person name="Davis J.T."/>
        </authorList>
    </citation>
    <scope>NUCLEOTIDE SEQUENCE [LARGE SCALE GENOMIC DNA]</scope>
    <source>
        <strain evidence="5">cv. Da-Ae</strain>
        <tissue evidence="4">Seedling</tissue>
    </source>
</reference>